<dbReference type="GO" id="GO:0046975">
    <property type="term" value="F:histone H3K36 methyltransferase activity"/>
    <property type="evidence" value="ECO:0007669"/>
    <property type="project" value="TreeGrafter"/>
</dbReference>
<keyword evidence="2" id="KW-0489">Methyltransferase</keyword>
<dbReference type="InterPro" id="IPR052709">
    <property type="entry name" value="Transposase-MT_Hybrid"/>
</dbReference>
<dbReference type="Proteomes" id="UP000299102">
    <property type="component" value="Unassembled WGS sequence"/>
</dbReference>
<dbReference type="GO" id="GO:0006303">
    <property type="term" value="P:double-strand break repair via nonhomologous end joining"/>
    <property type="evidence" value="ECO:0007669"/>
    <property type="project" value="TreeGrafter"/>
</dbReference>
<reference evidence="2 3" key="1">
    <citation type="journal article" date="2019" name="Commun. Biol.">
        <title>The bagworm genome reveals a unique fibroin gene that provides high tensile strength.</title>
        <authorList>
            <person name="Kono N."/>
            <person name="Nakamura H."/>
            <person name="Ohtoshi R."/>
            <person name="Tomita M."/>
            <person name="Numata K."/>
            <person name="Arakawa K."/>
        </authorList>
    </citation>
    <scope>NUCLEOTIDE SEQUENCE [LARGE SCALE GENOMIC DNA]</scope>
</reference>
<evidence type="ECO:0000313" key="2">
    <source>
        <dbReference type="EMBL" id="GBP17834.1"/>
    </source>
</evidence>
<dbReference type="GO" id="GO:0015074">
    <property type="term" value="P:DNA integration"/>
    <property type="evidence" value="ECO:0007669"/>
    <property type="project" value="TreeGrafter"/>
</dbReference>
<proteinExistence type="predicted"/>
<dbReference type="GO" id="GO:0044547">
    <property type="term" value="F:DNA topoisomerase binding"/>
    <property type="evidence" value="ECO:0007669"/>
    <property type="project" value="TreeGrafter"/>
</dbReference>
<gene>
    <name evidence="2" type="primary">SETMAR</name>
    <name evidence="2" type="ORF">EVAR_7827_1</name>
</gene>
<name>A0A4C1TVC2_EUMVA</name>
<dbReference type="EMBL" id="BGZK01000091">
    <property type="protein sequence ID" value="GBP17834.1"/>
    <property type="molecule type" value="Genomic_DNA"/>
</dbReference>
<dbReference type="GO" id="GO:0000793">
    <property type="term" value="C:condensed chromosome"/>
    <property type="evidence" value="ECO:0007669"/>
    <property type="project" value="TreeGrafter"/>
</dbReference>
<dbReference type="GO" id="GO:0042800">
    <property type="term" value="F:histone H3K4 methyltransferase activity"/>
    <property type="evidence" value="ECO:0007669"/>
    <property type="project" value="TreeGrafter"/>
</dbReference>
<dbReference type="OrthoDB" id="429597at2759"/>
<keyword evidence="3" id="KW-1185">Reference proteome</keyword>
<feature type="region of interest" description="Disordered" evidence="1">
    <location>
        <begin position="157"/>
        <end position="189"/>
    </location>
</feature>
<accession>A0A4C1TVC2</accession>
<dbReference type="PANTHER" id="PTHR46060">
    <property type="entry name" value="MARINER MOS1 TRANSPOSASE-LIKE PROTEIN"/>
    <property type="match status" value="1"/>
</dbReference>
<feature type="compositionally biased region" description="Basic and acidic residues" evidence="1">
    <location>
        <begin position="180"/>
        <end position="189"/>
    </location>
</feature>
<evidence type="ECO:0000313" key="3">
    <source>
        <dbReference type="Proteomes" id="UP000299102"/>
    </source>
</evidence>
<dbReference type="GO" id="GO:0044774">
    <property type="term" value="P:mitotic DNA integrity checkpoint signaling"/>
    <property type="evidence" value="ECO:0007669"/>
    <property type="project" value="TreeGrafter"/>
</dbReference>
<dbReference type="GO" id="GO:0032259">
    <property type="term" value="P:methylation"/>
    <property type="evidence" value="ECO:0007669"/>
    <property type="project" value="UniProtKB-KW"/>
</dbReference>
<dbReference type="GO" id="GO:0035861">
    <property type="term" value="C:site of double-strand break"/>
    <property type="evidence" value="ECO:0007669"/>
    <property type="project" value="TreeGrafter"/>
</dbReference>
<dbReference type="PANTHER" id="PTHR46060:SF2">
    <property type="entry name" value="HISTONE-LYSINE N-METHYLTRANSFERASE SETMAR"/>
    <property type="match status" value="1"/>
</dbReference>
<dbReference type="GO" id="GO:0000729">
    <property type="term" value="P:DNA double-strand break processing"/>
    <property type="evidence" value="ECO:0007669"/>
    <property type="project" value="TreeGrafter"/>
</dbReference>
<dbReference type="GO" id="GO:0005634">
    <property type="term" value="C:nucleus"/>
    <property type="evidence" value="ECO:0007669"/>
    <property type="project" value="TreeGrafter"/>
</dbReference>
<dbReference type="GO" id="GO:0003690">
    <property type="term" value="F:double-stranded DNA binding"/>
    <property type="evidence" value="ECO:0007669"/>
    <property type="project" value="TreeGrafter"/>
</dbReference>
<organism evidence="2 3">
    <name type="scientific">Eumeta variegata</name>
    <name type="common">Bagworm moth</name>
    <name type="synonym">Eumeta japonica</name>
    <dbReference type="NCBI Taxonomy" id="151549"/>
    <lineage>
        <taxon>Eukaryota</taxon>
        <taxon>Metazoa</taxon>
        <taxon>Ecdysozoa</taxon>
        <taxon>Arthropoda</taxon>
        <taxon>Hexapoda</taxon>
        <taxon>Insecta</taxon>
        <taxon>Pterygota</taxon>
        <taxon>Neoptera</taxon>
        <taxon>Endopterygota</taxon>
        <taxon>Lepidoptera</taxon>
        <taxon>Glossata</taxon>
        <taxon>Ditrysia</taxon>
        <taxon>Tineoidea</taxon>
        <taxon>Psychidae</taxon>
        <taxon>Oiketicinae</taxon>
        <taxon>Eumeta</taxon>
    </lineage>
</organism>
<dbReference type="GO" id="GO:0031297">
    <property type="term" value="P:replication fork processing"/>
    <property type="evidence" value="ECO:0007669"/>
    <property type="project" value="TreeGrafter"/>
</dbReference>
<keyword evidence="2" id="KW-0808">Transferase</keyword>
<evidence type="ECO:0000256" key="1">
    <source>
        <dbReference type="SAM" id="MobiDB-lite"/>
    </source>
</evidence>
<comment type="caution">
    <text evidence="2">The sequence shown here is derived from an EMBL/GenBank/DDBJ whole genome shotgun (WGS) entry which is preliminary data.</text>
</comment>
<dbReference type="GO" id="GO:0003697">
    <property type="term" value="F:single-stranded DNA binding"/>
    <property type="evidence" value="ECO:0007669"/>
    <property type="project" value="TreeGrafter"/>
</dbReference>
<protein>
    <submittedName>
        <fullName evidence="2">Histone-lysine N-methyltransferase SETMAR</fullName>
    </submittedName>
</protein>
<sequence>MPSYVVKSCRNRLRDLQSGNFDVKDEPRSGPPPMDKVDAILEKVEQNRHISSYDIAEELGVDYETVLTHLKKARFSKRLNTWVPHEVSAGRGGCAPLADRDGRLRVRASDRRVATQAYGVTNAASYALVDFGASYLRCAGVSFPVEVDERAVTEANFRRGESGSPPWTPAGQRHSPMRCRRPDRQTNAE</sequence>
<dbReference type="GO" id="GO:0000014">
    <property type="term" value="F:single-stranded DNA endodeoxyribonuclease activity"/>
    <property type="evidence" value="ECO:0007669"/>
    <property type="project" value="TreeGrafter"/>
</dbReference>
<dbReference type="AlphaFoldDB" id="A0A4C1TVC2"/>